<dbReference type="AlphaFoldDB" id="A0A0M3HXH6"/>
<feature type="region of interest" description="Disordered" evidence="1">
    <location>
        <begin position="1"/>
        <end position="31"/>
    </location>
</feature>
<reference evidence="3" key="1">
    <citation type="submission" date="2017-02" db="UniProtKB">
        <authorList>
            <consortium name="WormBaseParasite"/>
        </authorList>
    </citation>
    <scope>IDENTIFICATION</scope>
</reference>
<dbReference type="WBParaSite" id="ALUE_0000803201-mRNA-1">
    <property type="protein sequence ID" value="ALUE_0000803201-mRNA-1"/>
    <property type="gene ID" value="ALUE_0000803201"/>
</dbReference>
<organism evidence="2 3">
    <name type="scientific">Ascaris lumbricoides</name>
    <name type="common">Giant roundworm</name>
    <dbReference type="NCBI Taxonomy" id="6252"/>
    <lineage>
        <taxon>Eukaryota</taxon>
        <taxon>Metazoa</taxon>
        <taxon>Ecdysozoa</taxon>
        <taxon>Nematoda</taxon>
        <taxon>Chromadorea</taxon>
        <taxon>Rhabditida</taxon>
        <taxon>Spirurina</taxon>
        <taxon>Ascaridomorpha</taxon>
        <taxon>Ascaridoidea</taxon>
        <taxon>Ascarididae</taxon>
        <taxon>Ascaris</taxon>
    </lineage>
</organism>
<accession>A0A0M3HXH6</accession>
<keyword evidence="2" id="KW-1185">Reference proteome</keyword>
<feature type="region of interest" description="Disordered" evidence="1">
    <location>
        <begin position="65"/>
        <end position="88"/>
    </location>
</feature>
<sequence length="575" mass="62975">MSKSPNHSKITKDTESFHNLNHPGASFAERHRKVGEGSSLRLGLGSSILDNVRIEKRFLRFYPMSPPRQTAPRQSPISSYPFPIRNSPGTIRTATATTDRKDSEDISAHMVANNSLNSVVAREPNGACKKVTKMYKKGVRNTKRSLNRGVAHSARGTHSRRRTGTGTRRTTTRAASVQPSVLPAAAGQAPCKVESETPLDATPHCLPSVFSEASPLARYSLGSLTEELYGGGNVKEPIGVSVKLEQPHDDVDLHHPQLDQAHFETHPHASLDPACSTSNAPFDRSPGLQRSDIIMVSHWRQDVTFEGSFSMNSTCRLPCKEDTPPWLDVMMPSTSSAFDRSPISGSLEVNPKRPNQNVMLEGSIGANIQVNHTPNANYDEEDEALLEAAIVTIPKHSSAVKVTKRSRQDMMLEEPVAIPSAQRTKPKVSKRISAFNRSSFLRSLKGKDESRQLASLPERQHHRLSRTTGPSDADHRTVSHNFYLTRWHLVFQERSMENPRNIADLPSEPNARSVALRMREQECDDRGAPSAAECCTSIIPIGREVANSAAEGVLGTAILNAIPCGSSIAPCEAPP</sequence>
<dbReference type="Proteomes" id="UP000036681">
    <property type="component" value="Unplaced"/>
</dbReference>
<feature type="region of interest" description="Disordered" evidence="1">
    <location>
        <begin position="145"/>
        <end position="176"/>
    </location>
</feature>
<evidence type="ECO:0000313" key="2">
    <source>
        <dbReference type="Proteomes" id="UP000036681"/>
    </source>
</evidence>
<name>A0A0M3HXH6_ASCLU</name>
<feature type="compositionally biased region" description="Low complexity" evidence="1">
    <location>
        <begin position="164"/>
        <end position="176"/>
    </location>
</feature>
<feature type="region of interest" description="Disordered" evidence="1">
    <location>
        <begin position="446"/>
        <end position="476"/>
    </location>
</feature>
<proteinExistence type="predicted"/>
<protein>
    <submittedName>
        <fullName evidence="3">Protein kinase domain-containing protein</fullName>
    </submittedName>
</protein>
<evidence type="ECO:0000313" key="3">
    <source>
        <dbReference type="WBParaSite" id="ALUE_0000803201-mRNA-1"/>
    </source>
</evidence>
<feature type="compositionally biased region" description="Polar residues" evidence="1">
    <location>
        <begin position="67"/>
        <end position="78"/>
    </location>
</feature>
<evidence type="ECO:0000256" key="1">
    <source>
        <dbReference type="SAM" id="MobiDB-lite"/>
    </source>
</evidence>